<reference evidence="5 6" key="1">
    <citation type="submission" date="2018-10" db="EMBL/GenBank/DDBJ databases">
        <title>The genome of Lysobacter enzymogenes OH11.</title>
        <authorList>
            <person name="Liu F."/>
            <person name="Zhao Y."/>
            <person name="Qian G."/>
            <person name="Chen Y."/>
            <person name="Xu H."/>
        </authorList>
    </citation>
    <scope>NUCLEOTIDE SEQUENCE [LARGE SCALE GENOMIC DNA]</scope>
    <source>
        <strain evidence="5 6">OH11</strain>
    </source>
</reference>
<gene>
    <name evidence="5" type="ORF">D9T17_18475</name>
</gene>
<evidence type="ECO:0000313" key="6">
    <source>
        <dbReference type="Proteomes" id="UP000275910"/>
    </source>
</evidence>
<evidence type="ECO:0000256" key="1">
    <source>
        <dbReference type="ARBA" id="ARBA00023015"/>
    </source>
</evidence>
<dbReference type="PANTHER" id="PTHR46796">
    <property type="entry name" value="HTH-TYPE TRANSCRIPTIONAL ACTIVATOR RHAS-RELATED"/>
    <property type="match status" value="1"/>
</dbReference>
<dbReference type="Gene3D" id="1.10.10.60">
    <property type="entry name" value="Homeodomain-like"/>
    <property type="match status" value="1"/>
</dbReference>
<dbReference type="InterPro" id="IPR009057">
    <property type="entry name" value="Homeodomain-like_sf"/>
</dbReference>
<dbReference type="InterPro" id="IPR050204">
    <property type="entry name" value="AraC_XylS_family_regulators"/>
</dbReference>
<dbReference type="PROSITE" id="PS01124">
    <property type="entry name" value="HTH_ARAC_FAMILY_2"/>
    <property type="match status" value="1"/>
</dbReference>
<evidence type="ECO:0000313" key="5">
    <source>
        <dbReference type="EMBL" id="ROU05409.1"/>
    </source>
</evidence>
<dbReference type="GO" id="GO:0003700">
    <property type="term" value="F:DNA-binding transcription factor activity"/>
    <property type="evidence" value="ECO:0007669"/>
    <property type="project" value="InterPro"/>
</dbReference>
<keyword evidence="2" id="KW-0238">DNA-binding</keyword>
<dbReference type="SUPFAM" id="SSF46689">
    <property type="entry name" value="Homeodomain-like"/>
    <property type="match status" value="2"/>
</dbReference>
<accession>A0A3N2RDB5</accession>
<name>A0A3N2RDB5_LYSEN</name>
<dbReference type="Pfam" id="PF12833">
    <property type="entry name" value="HTH_18"/>
    <property type="match status" value="1"/>
</dbReference>
<dbReference type="InterPro" id="IPR032783">
    <property type="entry name" value="AraC_lig"/>
</dbReference>
<dbReference type="Proteomes" id="UP000275910">
    <property type="component" value="Unassembled WGS sequence"/>
</dbReference>
<evidence type="ECO:0000256" key="2">
    <source>
        <dbReference type="ARBA" id="ARBA00023125"/>
    </source>
</evidence>
<dbReference type="GO" id="GO:0043565">
    <property type="term" value="F:sequence-specific DNA binding"/>
    <property type="evidence" value="ECO:0007669"/>
    <property type="project" value="InterPro"/>
</dbReference>
<sequence>MLPRWAVAHGGADSAVAAGLSSAPPVPRTRRIPRMLQQADLMIALLTRVRLEARFVCENGRPQRWREGGADSANALFVYAARGRAELDDRGRALVLQEGDLALLPHSVAERMAGVAADAELPAALLRGEAADARGGAAPRVLCAGLHYDATSAMPLCRLFAPIMVAPAAAIAGEPMLSHALHGLSRELERATALRNPVLLRALELIYALALELAVAGAVRAGGEPADTALRDPRIARCLYYMYTHFGEKCSLDELAAHAGLSKSALSARFNALVGEPPARHLVRIRVAEARRLLRSTELSQEAVAQQVGYASVVGMHLAFRSIAGETPGAARRHAGKSKAG</sequence>
<comment type="caution">
    <text evidence="5">The sequence shown here is derived from an EMBL/GenBank/DDBJ whole genome shotgun (WGS) entry which is preliminary data.</text>
</comment>
<dbReference type="AlphaFoldDB" id="A0A3N2RDB5"/>
<dbReference type="SMART" id="SM00342">
    <property type="entry name" value="HTH_ARAC"/>
    <property type="match status" value="1"/>
</dbReference>
<keyword evidence="1" id="KW-0805">Transcription regulation</keyword>
<proteinExistence type="predicted"/>
<protein>
    <submittedName>
        <fullName evidence="5">AraC family transcriptional regulator</fullName>
    </submittedName>
</protein>
<dbReference type="EMBL" id="RCTY01000045">
    <property type="protein sequence ID" value="ROU05409.1"/>
    <property type="molecule type" value="Genomic_DNA"/>
</dbReference>
<feature type="domain" description="HTH araC/xylS-type" evidence="4">
    <location>
        <begin position="236"/>
        <end position="334"/>
    </location>
</feature>
<dbReference type="InterPro" id="IPR018060">
    <property type="entry name" value="HTH_AraC"/>
</dbReference>
<evidence type="ECO:0000259" key="4">
    <source>
        <dbReference type="PROSITE" id="PS01124"/>
    </source>
</evidence>
<organism evidence="5 6">
    <name type="scientific">Lysobacter enzymogenes</name>
    <dbReference type="NCBI Taxonomy" id="69"/>
    <lineage>
        <taxon>Bacteria</taxon>
        <taxon>Pseudomonadati</taxon>
        <taxon>Pseudomonadota</taxon>
        <taxon>Gammaproteobacteria</taxon>
        <taxon>Lysobacterales</taxon>
        <taxon>Lysobacteraceae</taxon>
        <taxon>Lysobacter</taxon>
    </lineage>
</organism>
<keyword evidence="3" id="KW-0804">Transcription</keyword>
<dbReference type="Pfam" id="PF12852">
    <property type="entry name" value="Cupin_6"/>
    <property type="match status" value="1"/>
</dbReference>
<evidence type="ECO:0000256" key="3">
    <source>
        <dbReference type="ARBA" id="ARBA00023163"/>
    </source>
</evidence>
<dbReference type="PANTHER" id="PTHR46796:SF7">
    <property type="entry name" value="ARAC FAMILY TRANSCRIPTIONAL REGULATOR"/>
    <property type="match status" value="1"/>
</dbReference>